<keyword evidence="4 7" id="KW-0812">Transmembrane</keyword>
<name>A0ABV1E2C9_9FIRM</name>
<evidence type="ECO:0000313" key="9">
    <source>
        <dbReference type="EMBL" id="MEQ2441454.1"/>
    </source>
</evidence>
<keyword evidence="5 7" id="KW-1133">Transmembrane helix</keyword>
<dbReference type="PROSITE" id="PS50928">
    <property type="entry name" value="ABC_TM1"/>
    <property type="match status" value="1"/>
</dbReference>
<keyword evidence="3" id="KW-1003">Cell membrane</keyword>
<dbReference type="CDD" id="cd06261">
    <property type="entry name" value="TM_PBP2"/>
    <property type="match status" value="1"/>
</dbReference>
<feature type="transmembrane region" description="Helical" evidence="7">
    <location>
        <begin position="73"/>
        <end position="96"/>
    </location>
</feature>
<dbReference type="PANTHER" id="PTHR43386">
    <property type="entry name" value="OLIGOPEPTIDE TRANSPORT SYSTEM PERMEASE PROTEIN APPC"/>
    <property type="match status" value="1"/>
</dbReference>
<organism evidence="9 10">
    <name type="scientific">Solibaculum intestinale</name>
    <dbReference type="NCBI Taxonomy" id="3133165"/>
    <lineage>
        <taxon>Bacteria</taxon>
        <taxon>Bacillati</taxon>
        <taxon>Bacillota</taxon>
        <taxon>Clostridia</taxon>
        <taxon>Eubacteriales</taxon>
        <taxon>Oscillospiraceae</taxon>
        <taxon>Solibaculum</taxon>
    </lineage>
</organism>
<evidence type="ECO:0000256" key="7">
    <source>
        <dbReference type="RuleBase" id="RU363032"/>
    </source>
</evidence>
<evidence type="ECO:0000256" key="5">
    <source>
        <dbReference type="ARBA" id="ARBA00022989"/>
    </source>
</evidence>
<dbReference type="PANTHER" id="PTHR43386:SF23">
    <property type="entry name" value="ABC TRANSPORTER"/>
    <property type="match status" value="1"/>
</dbReference>
<dbReference type="InterPro" id="IPR000515">
    <property type="entry name" value="MetI-like"/>
</dbReference>
<dbReference type="Pfam" id="PF00528">
    <property type="entry name" value="BPD_transp_1"/>
    <property type="match status" value="1"/>
</dbReference>
<evidence type="ECO:0000259" key="8">
    <source>
        <dbReference type="PROSITE" id="PS50928"/>
    </source>
</evidence>
<dbReference type="SUPFAM" id="SSF161098">
    <property type="entry name" value="MetI-like"/>
    <property type="match status" value="1"/>
</dbReference>
<feature type="transmembrane region" description="Helical" evidence="7">
    <location>
        <begin position="236"/>
        <end position="258"/>
    </location>
</feature>
<accession>A0ABV1E2C9</accession>
<dbReference type="RefSeq" id="WP_349220544.1">
    <property type="nucleotide sequence ID" value="NZ_JBBMFD010000025.1"/>
</dbReference>
<keyword evidence="10" id="KW-1185">Reference proteome</keyword>
<evidence type="ECO:0000256" key="3">
    <source>
        <dbReference type="ARBA" id="ARBA00022475"/>
    </source>
</evidence>
<comment type="similarity">
    <text evidence="7">Belongs to the binding-protein-dependent transport system permease family.</text>
</comment>
<comment type="caution">
    <text evidence="9">The sequence shown here is derived from an EMBL/GenBank/DDBJ whole genome shotgun (WGS) entry which is preliminary data.</text>
</comment>
<proteinExistence type="inferred from homology"/>
<evidence type="ECO:0000256" key="1">
    <source>
        <dbReference type="ARBA" id="ARBA00004651"/>
    </source>
</evidence>
<keyword evidence="6 7" id="KW-0472">Membrane</keyword>
<dbReference type="InterPro" id="IPR050366">
    <property type="entry name" value="BP-dependent_transpt_permease"/>
</dbReference>
<dbReference type="Proteomes" id="UP001489509">
    <property type="component" value="Unassembled WGS sequence"/>
</dbReference>
<reference evidence="9 10" key="1">
    <citation type="submission" date="2024-03" db="EMBL/GenBank/DDBJ databases">
        <title>Human intestinal bacterial collection.</title>
        <authorList>
            <person name="Pauvert C."/>
            <person name="Hitch T.C.A."/>
            <person name="Clavel T."/>
        </authorList>
    </citation>
    <scope>NUCLEOTIDE SEQUENCE [LARGE SCALE GENOMIC DNA]</scope>
    <source>
        <strain evidence="9 10">CLA-JM-H44</strain>
    </source>
</reference>
<comment type="subcellular location">
    <subcellularLocation>
        <location evidence="1 7">Cell membrane</location>
        <topology evidence="1 7">Multi-pass membrane protein</topology>
    </subcellularLocation>
</comment>
<sequence length="272" mass="29009">MKRVSSVKTLAGPAAASICLLFLLFYGVFGDQGQLTTDFSQSGLAPSFDHPFGTDWMGRDMLTRTLFGMSRSLGVGLLAALISAAVALALGTVAAVGGKQADRAVSWVIDLFLGIPHILLVLLISFALGGGMKGVVVGVAVTHWPSLARVVRAELLSLRSAPYLLVSRQMGKGPLFLAARHMLPHLLPQLVVGTVLLFPHAILHESAITFLGFGLSPHEPAMGILLAESMDYLTSGMWWLAVFPGLSLLAGVLLFQYLGGWLQKRFTKEASI</sequence>
<keyword evidence="2 7" id="KW-0813">Transport</keyword>
<gene>
    <name evidence="9" type="ORF">WMO26_11505</name>
</gene>
<dbReference type="EMBL" id="JBBMFD010000025">
    <property type="protein sequence ID" value="MEQ2441454.1"/>
    <property type="molecule type" value="Genomic_DNA"/>
</dbReference>
<evidence type="ECO:0000256" key="2">
    <source>
        <dbReference type="ARBA" id="ARBA00022448"/>
    </source>
</evidence>
<protein>
    <submittedName>
        <fullName evidence="9">ABC transporter permease</fullName>
    </submittedName>
</protein>
<feature type="domain" description="ABC transmembrane type-1" evidence="8">
    <location>
        <begin position="69"/>
        <end position="259"/>
    </location>
</feature>
<dbReference type="Gene3D" id="1.10.3720.10">
    <property type="entry name" value="MetI-like"/>
    <property type="match status" value="1"/>
</dbReference>
<dbReference type="InterPro" id="IPR035906">
    <property type="entry name" value="MetI-like_sf"/>
</dbReference>
<evidence type="ECO:0000256" key="6">
    <source>
        <dbReference type="ARBA" id="ARBA00023136"/>
    </source>
</evidence>
<evidence type="ECO:0000256" key="4">
    <source>
        <dbReference type="ARBA" id="ARBA00022692"/>
    </source>
</evidence>
<feature type="transmembrane region" description="Helical" evidence="7">
    <location>
        <begin position="108"/>
        <end position="128"/>
    </location>
</feature>
<evidence type="ECO:0000313" key="10">
    <source>
        <dbReference type="Proteomes" id="UP001489509"/>
    </source>
</evidence>